<dbReference type="EMBL" id="JACAZI010000010">
    <property type="protein sequence ID" value="KAF7350103.1"/>
    <property type="molecule type" value="Genomic_DNA"/>
</dbReference>
<feature type="transmembrane region" description="Helical" evidence="1">
    <location>
        <begin position="480"/>
        <end position="500"/>
    </location>
</feature>
<gene>
    <name evidence="2" type="ORF">MVEN_01312400</name>
</gene>
<dbReference type="AlphaFoldDB" id="A0A8H6XXJ9"/>
<feature type="transmembrane region" description="Helical" evidence="1">
    <location>
        <begin position="565"/>
        <end position="582"/>
    </location>
</feature>
<keyword evidence="1" id="KW-0812">Transmembrane</keyword>
<evidence type="ECO:0000256" key="1">
    <source>
        <dbReference type="SAM" id="Phobius"/>
    </source>
</evidence>
<dbReference type="OrthoDB" id="2657661at2759"/>
<feature type="transmembrane region" description="Helical" evidence="1">
    <location>
        <begin position="532"/>
        <end position="553"/>
    </location>
</feature>
<proteinExistence type="predicted"/>
<dbReference type="Proteomes" id="UP000620124">
    <property type="component" value="Unassembled WGS sequence"/>
</dbReference>
<name>A0A8H6XXJ9_9AGAR</name>
<accession>A0A8H6XXJ9</accession>
<evidence type="ECO:0000313" key="2">
    <source>
        <dbReference type="EMBL" id="KAF7350103.1"/>
    </source>
</evidence>
<sequence>MLAYQNIFPHHGRIPSIHWHLATFDVDKSLVPLPSSNPASEVSRQDGPELTPVHTLPGGPQASGIETKPAHIHIQDNATQNSPAVIEPAKTTISSPASDPTPPIFCPSGSARFPTAPELLQRYEQRKTITKEEVKVTLEPHTRSFSRNGPVDWTAHVHPEGALYYAYDPVVSHGAVQWPARNLRKLWNIFTDAPLHEKPAFEMITTFIRQIEKFCSTNGIPLDPETDLVLELTTDKDDQPTCGYYLVDHRQRIIFWYDAFEMERLSRCYQMYGVRSLQHTKIELTAQYWYHCSFFPSTLHVMPELVRELRDTVVYSLADSMTSETPTVPYSVDDLLKMLTVIESTKENTETDHGGTACAISRFMWSFECHKFYHFHGEACARLDRKASAFGYVATRSILLRIFAPLLFNAPIPHLRALEELYTDEVINNGPWRSLIDGLCVEWQEHILYATVLLNADMAFLAIPTVDNGQNIPARSMAQIASYISVIASLGSVIVGLVLVREYRSRRDDLAESAAAVLGRHFHAPFGFESLALLYSLPFALLMWGTVTFFISFLGMCFQFSDTPARSLVACTTVLAVFGHYYKDWPPIAAVKKPNSSYWLASHFQNEIDAFRQQRNVYKWR</sequence>
<keyword evidence="3" id="KW-1185">Reference proteome</keyword>
<protein>
    <recommendedName>
        <fullName evidence="4">WW domain-containing protein</fullName>
    </recommendedName>
</protein>
<keyword evidence="1" id="KW-0472">Membrane</keyword>
<evidence type="ECO:0000313" key="3">
    <source>
        <dbReference type="Proteomes" id="UP000620124"/>
    </source>
</evidence>
<comment type="caution">
    <text evidence="2">The sequence shown here is derived from an EMBL/GenBank/DDBJ whole genome shotgun (WGS) entry which is preliminary data.</text>
</comment>
<organism evidence="2 3">
    <name type="scientific">Mycena venus</name>
    <dbReference type="NCBI Taxonomy" id="2733690"/>
    <lineage>
        <taxon>Eukaryota</taxon>
        <taxon>Fungi</taxon>
        <taxon>Dikarya</taxon>
        <taxon>Basidiomycota</taxon>
        <taxon>Agaricomycotina</taxon>
        <taxon>Agaricomycetes</taxon>
        <taxon>Agaricomycetidae</taxon>
        <taxon>Agaricales</taxon>
        <taxon>Marasmiineae</taxon>
        <taxon>Mycenaceae</taxon>
        <taxon>Mycena</taxon>
    </lineage>
</organism>
<reference evidence="2" key="1">
    <citation type="submission" date="2020-05" db="EMBL/GenBank/DDBJ databases">
        <title>Mycena genomes resolve the evolution of fungal bioluminescence.</title>
        <authorList>
            <person name="Tsai I.J."/>
        </authorList>
    </citation>
    <scope>NUCLEOTIDE SEQUENCE</scope>
    <source>
        <strain evidence="2">CCC161011</strain>
    </source>
</reference>
<keyword evidence="1" id="KW-1133">Transmembrane helix</keyword>
<evidence type="ECO:0008006" key="4">
    <source>
        <dbReference type="Google" id="ProtNLM"/>
    </source>
</evidence>